<evidence type="ECO:0000313" key="2">
    <source>
        <dbReference type="Proteomes" id="UP000050164"/>
    </source>
</evidence>
<organism evidence="1 2">
    <name type="scientific">Mycobacterium tuberculosis</name>
    <dbReference type="NCBI Taxonomy" id="1773"/>
    <lineage>
        <taxon>Bacteria</taxon>
        <taxon>Bacillati</taxon>
        <taxon>Actinomycetota</taxon>
        <taxon>Actinomycetes</taxon>
        <taxon>Mycobacteriales</taxon>
        <taxon>Mycobacteriaceae</taxon>
        <taxon>Mycobacterium</taxon>
        <taxon>Mycobacterium tuberculosis complex</taxon>
    </lineage>
</organism>
<sequence>MTYPHDHRGVAECSRAGLGFDPVDVGGAAPGDQLGADAGRPVIGSDVKQFGFRGKAFVDD</sequence>
<dbReference type="Proteomes" id="UP000050164">
    <property type="component" value="Unassembled WGS sequence"/>
</dbReference>
<dbReference type="EMBL" id="CNFT01002077">
    <property type="protein sequence ID" value="CKT93298.1"/>
    <property type="molecule type" value="Genomic_DNA"/>
</dbReference>
<reference evidence="1 2" key="1">
    <citation type="submission" date="2015-03" db="EMBL/GenBank/DDBJ databases">
        <authorList>
            <consortium name="Pathogen Informatics"/>
        </authorList>
    </citation>
    <scope>NUCLEOTIDE SEQUENCE [LARGE SCALE GENOMIC DNA]</scope>
    <source>
        <strain evidence="1 2">Bir 185</strain>
    </source>
</reference>
<evidence type="ECO:0000313" key="1">
    <source>
        <dbReference type="EMBL" id="CKT93298.1"/>
    </source>
</evidence>
<protein>
    <submittedName>
        <fullName evidence="1">Uncharacterized protein</fullName>
    </submittedName>
</protein>
<accession>A0A655J420</accession>
<proteinExistence type="predicted"/>
<name>A0A655J420_MYCTX</name>
<dbReference type="AlphaFoldDB" id="A0A655J420"/>
<gene>
    <name evidence="1" type="ORF">ERS027659_04941</name>
</gene>